<evidence type="ECO:0000256" key="2">
    <source>
        <dbReference type="ARBA" id="ARBA00007639"/>
    </source>
</evidence>
<evidence type="ECO:0000256" key="1">
    <source>
        <dbReference type="ARBA" id="ARBA00004196"/>
    </source>
</evidence>
<evidence type="ECO:0000259" key="5">
    <source>
        <dbReference type="Pfam" id="PF13407"/>
    </source>
</evidence>
<dbReference type="InterPro" id="IPR025997">
    <property type="entry name" value="SBP_2_dom"/>
</dbReference>
<comment type="subcellular location">
    <subcellularLocation>
        <location evidence="1">Cell envelope</location>
    </subcellularLocation>
</comment>
<dbReference type="GO" id="GO:0030246">
    <property type="term" value="F:carbohydrate binding"/>
    <property type="evidence" value="ECO:0007669"/>
    <property type="project" value="UniProtKB-ARBA"/>
</dbReference>
<dbReference type="Pfam" id="PF13407">
    <property type="entry name" value="Peripla_BP_4"/>
    <property type="match status" value="1"/>
</dbReference>
<evidence type="ECO:0000313" key="6">
    <source>
        <dbReference type="EMBL" id="ROU02577.1"/>
    </source>
</evidence>
<dbReference type="OrthoDB" id="257716at2"/>
<evidence type="ECO:0000313" key="7">
    <source>
        <dbReference type="Proteomes" id="UP000268016"/>
    </source>
</evidence>
<dbReference type="Proteomes" id="UP000268016">
    <property type="component" value="Unassembled WGS sequence"/>
</dbReference>
<keyword evidence="7" id="KW-1185">Reference proteome</keyword>
<dbReference type="RefSeq" id="WP_123642102.1">
    <property type="nucleotide sequence ID" value="NZ_ML119084.1"/>
</dbReference>
<dbReference type="Gene3D" id="3.40.50.2300">
    <property type="match status" value="2"/>
</dbReference>
<dbReference type="EMBL" id="RDRB01000004">
    <property type="protein sequence ID" value="ROU02577.1"/>
    <property type="molecule type" value="Genomic_DNA"/>
</dbReference>
<comment type="similarity">
    <text evidence="2">Belongs to the bacterial solute-binding protein 2 family.</text>
</comment>
<organism evidence="6 7">
    <name type="scientific">Histidinibacterium lentulum</name>
    <dbReference type="NCBI Taxonomy" id="2480588"/>
    <lineage>
        <taxon>Bacteria</taxon>
        <taxon>Pseudomonadati</taxon>
        <taxon>Pseudomonadota</taxon>
        <taxon>Alphaproteobacteria</taxon>
        <taxon>Rhodobacterales</taxon>
        <taxon>Paracoccaceae</taxon>
        <taxon>Histidinibacterium</taxon>
    </lineage>
</organism>
<reference evidence="6 7" key="1">
    <citation type="submission" date="2018-10" db="EMBL/GenBank/DDBJ databases">
        <title>Histidinibacterium lentulum gen. nov., sp. nov., a marine bacterium from the culture broth of Picochlorum sp. 122.</title>
        <authorList>
            <person name="Wang G."/>
        </authorList>
    </citation>
    <scope>NUCLEOTIDE SEQUENCE [LARGE SCALE GENOMIC DNA]</scope>
    <source>
        <strain evidence="6 7">B17</strain>
    </source>
</reference>
<dbReference type="PANTHER" id="PTHR46847:SF1">
    <property type="entry name" value="D-ALLOSE-BINDING PERIPLASMIC PROTEIN-RELATED"/>
    <property type="match status" value="1"/>
</dbReference>
<accession>A0A3N2R5A4</accession>
<dbReference type="SUPFAM" id="SSF53822">
    <property type="entry name" value="Periplasmic binding protein-like I"/>
    <property type="match status" value="1"/>
</dbReference>
<evidence type="ECO:0000256" key="4">
    <source>
        <dbReference type="SAM" id="SignalP"/>
    </source>
</evidence>
<feature type="domain" description="Periplasmic binding protein" evidence="5">
    <location>
        <begin position="42"/>
        <end position="296"/>
    </location>
</feature>
<keyword evidence="3 4" id="KW-0732">Signal</keyword>
<proteinExistence type="inferred from homology"/>
<comment type="caution">
    <text evidence="6">The sequence shown here is derived from an EMBL/GenBank/DDBJ whole genome shotgun (WGS) entry which is preliminary data.</text>
</comment>
<sequence length="329" mass="34468">MKTIARALAGAASALALMAGAAAAQTANWCEGQTIRVFSGGPAGGAFNSIIDRGALQAGEDTGANVEIIYSDWDFDRMVQQLREAISQQPDGIAMMGHPGDDALMPLAQQAADAGIPIMYMNVDVPEVRAAFGSGYVGATLYDQGVSLGQETLRLAGDRLQPGQTAVVMSRWESENRAQRELGLVAVLEEFGMNVIKLQEAEGASADQMLQLPALTATMLSNPDTTLVGYPGGPWLSAAPIFMDAVGKEPGEVLGVGFDLGQGVMRAFEAGHVLVTSDQQPYLQGYMPVLSLCQQLVYQLSPLVVDTGAGFVTADNYGAVAPLAEAGIR</sequence>
<dbReference type="PANTHER" id="PTHR46847">
    <property type="entry name" value="D-ALLOSE-BINDING PERIPLASMIC PROTEIN-RELATED"/>
    <property type="match status" value="1"/>
</dbReference>
<feature type="signal peptide" evidence="4">
    <location>
        <begin position="1"/>
        <end position="24"/>
    </location>
</feature>
<gene>
    <name evidence="6" type="ORF">EAT49_09615</name>
</gene>
<dbReference type="InterPro" id="IPR028082">
    <property type="entry name" value="Peripla_BP_I"/>
</dbReference>
<dbReference type="AlphaFoldDB" id="A0A3N2R5A4"/>
<feature type="chain" id="PRO_5018098781" evidence="4">
    <location>
        <begin position="25"/>
        <end position="329"/>
    </location>
</feature>
<dbReference type="GO" id="GO:0030313">
    <property type="term" value="C:cell envelope"/>
    <property type="evidence" value="ECO:0007669"/>
    <property type="project" value="UniProtKB-SubCell"/>
</dbReference>
<name>A0A3N2R5A4_9RHOB</name>
<evidence type="ECO:0000256" key="3">
    <source>
        <dbReference type="ARBA" id="ARBA00022729"/>
    </source>
</evidence>
<protein>
    <submittedName>
        <fullName evidence="6">Sugar ABC transporter substrate-binding protein</fullName>
    </submittedName>
</protein>